<keyword evidence="4" id="KW-1185">Reference proteome</keyword>
<feature type="compositionally biased region" description="Acidic residues" evidence="1">
    <location>
        <begin position="588"/>
        <end position="598"/>
    </location>
</feature>
<feature type="compositionally biased region" description="Low complexity" evidence="1">
    <location>
        <begin position="740"/>
        <end position="753"/>
    </location>
</feature>
<dbReference type="RefSeq" id="WP_308479738.1">
    <property type="nucleotide sequence ID" value="NZ_OY726397.1"/>
</dbReference>
<evidence type="ECO:0000259" key="2">
    <source>
        <dbReference type="Pfam" id="PF23717"/>
    </source>
</evidence>
<feature type="region of interest" description="Disordered" evidence="1">
    <location>
        <begin position="740"/>
        <end position="766"/>
    </location>
</feature>
<sequence>MNVTLGVFVDPAEARVALLDAAPPNAMIDQTEIDLATEPLAAVVSTLTATAQALTSAGHELVGTTLCGSDADQATELVNALAEAHLTNVAVVPIQEAATAAVRTLAGADPVATLVNDGQTVALSMVDASGATSQIAVESIDAGDADAAYRTLLQRLATAPGEATGVIVMGSLDDDGLPAEVVQTSPVPVRFPDDSEFALARGAALAGVAQDQTRASAALAVPQDATMAAPAVPSDATMAAPVASQDPQTAATPLDHNTVVGQQLAYSQAGDEDAVDLTDPGAAYDDLYESDDSYDDEVYEVEPDSEVRRRQVLIGSSVGSLAVIGFATLAVSVAVTVQPTASQQAIRLQEDSVPGKAFPVAPGQGAQPDGPNWTMIEQLPPPGIPSEVRTFETRMLSSARDGAAQATQAAPAVVNLYKDGTVGLANAAAPVLPNIAAPLNPGIVPTFPSFADFATRLIPDFSVISMIELLNFLANLPQLIPFNAAVPSVLDRSLDDIGVLAVVPKDQGALFSTTSGTAANVIPPSLFATDKSALDKAQALPPGTALIDTLPGATDAAETPKALSEVLLDPDAATLESAEPAPAQPAEADTDATDEVTDPDGTTQSPDPTTETTAPSTDPDATTSAEPSPTTGPEPTATTSAPPSAESTVPESTPTVERSVEIETPTSVAPTPTPTQVPTQTQAPTRTVPAEPVVPAPEPEPVPTVAPAPEPVPTVAPAPEPAITQAPVERAPAVVEPEAPAVTVPPTVELPSGFGSGSGSSGSEDE</sequence>
<evidence type="ECO:0000313" key="4">
    <source>
        <dbReference type="Proteomes" id="UP001190465"/>
    </source>
</evidence>
<gene>
    <name evidence="3" type="ORF">MU0053_004445</name>
</gene>
<feature type="region of interest" description="Disordered" evidence="1">
    <location>
        <begin position="576"/>
        <end position="719"/>
    </location>
</feature>
<feature type="domain" description="DUF7159" evidence="2">
    <location>
        <begin position="3"/>
        <end position="214"/>
    </location>
</feature>
<feature type="compositionally biased region" description="Pro residues" evidence="1">
    <location>
        <begin position="692"/>
        <end position="719"/>
    </location>
</feature>
<dbReference type="Pfam" id="PF23717">
    <property type="entry name" value="DUF7159"/>
    <property type="match status" value="1"/>
</dbReference>
<dbReference type="InterPro" id="IPR055583">
    <property type="entry name" value="DUF7159"/>
</dbReference>
<name>A0ABM9M4L6_9MYCO</name>
<reference evidence="3 4" key="1">
    <citation type="submission" date="2023-08" db="EMBL/GenBank/DDBJ databases">
        <authorList>
            <person name="Folkvardsen B D."/>
            <person name="Norman A."/>
        </authorList>
    </citation>
    <scope>NUCLEOTIDE SEQUENCE [LARGE SCALE GENOMIC DNA]</scope>
    <source>
        <strain evidence="3 4">Mu0053</strain>
    </source>
</reference>
<proteinExistence type="predicted"/>
<dbReference type="EMBL" id="OY726397">
    <property type="protein sequence ID" value="CAJ1510106.1"/>
    <property type="molecule type" value="Genomic_DNA"/>
</dbReference>
<feature type="compositionally biased region" description="Low complexity" evidence="1">
    <location>
        <begin position="578"/>
        <end position="587"/>
    </location>
</feature>
<accession>A0ABM9M4L6</accession>
<evidence type="ECO:0000256" key="1">
    <source>
        <dbReference type="SAM" id="MobiDB-lite"/>
    </source>
</evidence>
<evidence type="ECO:0000313" key="3">
    <source>
        <dbReference type="EMBL" id="CAJ1510106.1"/>
    </source>
</evidence>
<dbReference type="Proteomes" id="UP001190465">
    <property type="component" value="Chromosome"/>
</dbReference>
<protein>
    <recommendedName>
        <fullName evidence="2">DUF7159 domain-containing protein</fullName>
    </recommendedName>
</protein>
<organism evidence="3 4">
    <name type="scientific">[Mycobacterium] burgundiense</name>
    <dbReference type="NCBI Taxonomy" id="3064286"/>
    <lineage>
        <taxon>Bacteria</taxon>
        <taxon>Bacillati</taxon>
        <taxon>Actinomycetota</taxon>
        <taxon>Actinomycetes</taxon>
        <taxon>Mycobacteriales</taxon>
        <taxon>Mycobacteriaceae</taxon>
        <taxon>Mycolicibacterium</taxon>
    </lineage>
</organism>
<feature type="compositionally biased region" description="Low complexity" evidence="1">
    <location>
        <begin position="664"/>
        <end position="691"/>
    </location>
</feature>
<feature type="compositionally biased region" description="Low complexity" evidence="1">
    <location>
        <begin position="599"/>
        <end position="655"/>
    </location>
</feature>